<keyword evidence="4" id="KW-0436">Ligase</keyword>
<evidence type="ECO:0000256" key="4">
    <source>
        <dbReference type="ARBA" id="ARBA00022598"/>
    </source>
</evidence>
<dbReference type="FunFam" id="3.40.50.620:FF:000044">
    <property type="entry name" value="GMP synthase [glutamine-hydrolyzing]"/>
    <property type="match status" value="1"/>
</dbReference>
<protein>
    <recommendedName>
        <fullName evidence="3">GMP synthase (glutamine-hydrolyzing)</fullName>
        <ecNumber evidence="3">6.3.5.2</ecNumber>
    </recommendedName>
    <alternativeName>
        <fullName evidence="10">Glutamine amidotransferase</fullName>
    </alternativeName>
</protein>
<dbReference type="InterPro" id="IPR025777">
    <property type="entry name" value="GMPS_ATP_PPase_dom"/>
</dbReference>
<feature type="domain" description="GMPS ATP-PPase" evidence="14">
    <location>
        <begin position="297"/>
        <end position="508"/>
    </location>
</feature>
<evidence type="ECO:0000256" key="6">
    <source>
        <dbReference type="ARBA" id="ARBA00022749"/>
    </source>
</evidence>
<dbReference type="NCBIfam" id="TIGR00888">
    <property type="entry name" value="guaA_Nterm"/>
    <property type="match status" value="1"/>
</dbReference>
<feature type="non-terminal residue" evidence="15">
    <location>
        <position position="1163"/>
    </location>
</feature>
<evidence type="ECO:0000313" key="16">
    <source>
        <dbReference type="Proteomes" id="UP001177023"/>
    </source>
</evidence>
<evidence type="ECO:0000256" key="13">
    <source>
        <dbReference type="SAM" id="MobiDB-lite"/>
    </source>
</evidence>
<dbReference type="SUPFAM" id="SSF54810">
    <property type="entry name" value="GMP synthetase C-terminal dimerisation domain"/>
    <property type="match status" value="1"/>
</dbReference>
<evidence type="ECO:0000256" key="10">
    <source>
        <dbReference type="ARBA" id="ARBA00031356"/>
    </source>
</evidence>
<evidence type="ECO:0000256" key="9">
    <source>
        <dbReference type="ARBA" id="ARBA00022962"/>
    </source>
</evidence>
<evidence type="ECO:0000313" key="15">
    <source>
        <dbReference type="EMBL" id="CAJ0585836.1"/>
    </source>
</evidence>
<dbReference type="GO" id="GO:0005829">
    <property type="term" value="C:cytosol"/>
    <property type="evidence" value="ECO:0007669"/>
    <property type="project" value="TreeGrafter"/>
</dbReference>
<evidence type="ECO:0000256" key="12">
    <source>
        <dbReference type="SAM" id="Coils"/>
    </source>
</evidence>
<dbReference type="PANTHER" id="PTHR11922:SF2">
    <property type="entry name" value="GMP SYNTHASE [GLUTAMINE-HYDROLYZING]"/>
    <property type="match status" value="1"/>
</dbReference>
<dbReference type="CDD" id="cd01742">
    <property type="entry name" value="GATase1_GMP_Synthase"/>
    <property type="match status" value="1"/>
</dbReference>
<dbReference type="Gene3D" id="3.30.300.10">
    <property type="match status" value="2"/>
</dbReference>
<feature type="binding site" evidence="11">
    <location>
        <begin position="325"/>
        <end position="331"/>
    </location>
    <ligand>
        <name>ATP</name>
        <dbReference type="ChEBI" id="CHEBI:30616"/>
    </ligand>
</feature>
<feature type="coiled-coil region" evidence="12">
    <location>
        <begin position="806"/>
        <end position="875"/>
    </location>
</feature>
<evidence type="ECO:0000256" key="8">
    <source>
        <dbReference type="ARBA" id="ARBA00022840"/>
    </source>
</evidence>
<comment type="caution">
    <text evidence="15">The sequence shown here is derived from an EMBL/GenBank/DDBJ whole genome shotgun (WGS) entry which is preliminary data.</text>
</comment>
<feature type="compositionally biased region" description="Low complexity" evidence="13">
    <location>
        <begin position="41"/>
        <end position="53"/>
    </location>
</feature>
<dbReference type="Gene3D" id="3.40.50.620">
    <property type="entry name" value="HUPs"/>
    <property type="match status" value="1"/>
</dbReference>
<reference evidence="15" key="1">
    <citation type="submission" date="2023-06" db="EMBL/GenBank/DDBJ databases">
        <authorList>
            <person name="Delattre M."/>
        </authorList>
    </citation>
    <scope>NUCLEOTIDE SEQUENCE</scope>
    <source>
        <strain evidence="15">AF72</strain>
    </source>
</reference>
<keyword evidence="9" id="KW-0315">Glutamine amidotransferase</keyword>
<name>A0AA36DG07_9BILA</name>
<keyword evidence="6 11" id="KW-0332">GMP biosynthesis</keyword>
<dbReference type="FunFam" id="3.40.50.880:FF:000013">
    <property type="entry name" value="GMP synthase [glutamine-hydrolyzing]"/>
    <property type="match status" value="1"/>
</dbReference>
<dbReference type="Pfam" id="PF02540">
    <property type="entry name" value="NAD_synthase"/>
    <property type="match status" value="1"/>
</dbReference>
<keyword evidence="7 11" id="KW-0658">Purine biosynthesis</keyword>
<feature type="compositionally biased region" description="Basic and acidic residues" evidence="13">
    <location>
        <begin position="74"/>
        <end position="87"/>
    </location>
</feature>
<dbReference type="EMBL" id="CATQJA010002706">
    <property type="protein sequence ID" value="CAJ0585836.1"/>
    <property type="molecule type" value="Genomic_DNA"/>
</dbReference>
<feature type="coiled-coil region" evidence="12">
    <location>
        <begin position="929"/>
        <end position="980"/>
    </location>
</feature>
<dbReference type="PRINTS" id="PR00096">
    <property type="entry name" value="GATASE"/>
</dbReference>
<dbReference type="Gene3D" id="3.40.50.880">
    <property type="match status" value="1"/>
</dbReference>
<evidence type="ECO:0000256" key="11">
    <source>
        <dbReference type="PROSITE-ProRule" id="PRU00886"/>
    </source>
</evidence>
<dbReference type="InterPro" id="IPR004739">
    <property type="entry name" value="GMP_synth_GATase"/>
</dbReference>
<dbReference type="CDD" id="cd01997">
    <property type="entry name" value="GMP_synthase_C"/>
    <property type="match status" value="1"/>
</dbReference>
<dbReference type="InterPro" id="IPR029062">
    <property type="entry name" value="Class_I_gatase-like"/>
</dbReference>
<evidence type="ECO:0000259" key="14">
    <source>
        <dbReference type="PROSITE" id="PS51553"/>
    </source>
</evidence>
<evidence type="ECO:0000256" key="1">
    <source>
        <dbReference type="ARBA" id="ARBA00005153"/>
    </source>
</evidence>
<gene>
    <name evidence="15" type="ORF">MSPICULIGERA_LOCUS23846</name>
</gene>
<dbReference type="InterPro" id="IPR014729">
    <property type="entry name" value="Rossmann-like_a/b/a_fold"/>
</dbReference>
<dbReference type="InterPro" id="IPR001674">
    <property type="entry name" value="GMP_synth_C"/>
</dbReference>
<evidence type="ECO:0000256" key="3">
    <source>
        <dbReference type="ARBA" id="ARBA00012746"/>
    </source>
</evidence>
<keyword evidence="8 11" id="KW-0067">ATP-binding</keyword>
<feature type="region of interest" description="Disordered" evidence="13">
    <location>
        <begin position="1"/>
        <end position="94"/>
    </location>
</feature>
<dbReference type="GO" id="GO:0005524">
    <property type="term" value="F:ATP binding"/>
    <property type="evidence" value="ECO:0007669"/>
    <property type="project" value="UniProtKB-UniRule"/>
</dbReference>
<dbReference type="GO" id="GO:0003921">
    <property type="term" value="F:GMP synthase activity"/>
    <property type="evidence" value="ECO:0007669"/>
    <property type="project" value="InterPro"/>
</dbReference>
<dbReference type="InterPro" id="IPR017926">
    <property type="entry name" value="GATASE"/>
</dbReference>
<evidence type="ECO:0000256" key="2">
    <source>
        <dbReference type="ARBA" id="ARBA00011738"/>
    </source>
</evidence>
<accession>A0AA36DG07</accession>
<dbReference type="Proteomes" id="UP001177023">
    <property type="component" value="Unassembled WGS sequence"/>
</dbReference>
<proteinExistence type="predicted"/>
<sequence>MGTLGACLRLRSPPAYSMEQPEITVPLDSIRAPSGMKRATSENSGGSTGESSGHNTPENDEQPFPPHKRLLSGADDKGESDTEELRQRMNGCAREPIDLEKEEKIAILDFGAQYGKVIDRRVRENKVLSEMFPLSTSAKEILGKGHFKGIIISGGPNSVYAATAASIDPEIFTCGLPVLGICYGFQLLNKWAGGGVGREKVREDGQTIIQVDPECTLFKGLQPLETVLLTHGDSVNESTVAAGFKVVAKSGQHVAGLADEGRKLYGVQFHPEVDLTLHGHEMFKNFLYEICKCHGGYTMQNREEMCISEIKQTVGAVDKVLVLVSGGVDSAVCAALLHKALGKDRVTAIHIDNGFMRYNESDNVIASLNALNLNVYRYNCWPEFYSGTINNDHDKRAIKLDQTIDPEIKRQIIGNTFIRVKDRIMKDLKLKPEEYFLAQGTLRPDLIESASALASGHADAIKTHHNDTALVRELRKTGRVIEPLKDFHKDEVRELGKDLGLPEAIVHRQPFPGPGLAIRIICAENPYKCDDFLETQANLQILANIAKECKTEEDIKRRFALTTLLAGWMDLSTLVGPVDPIHTTLLPVRTVGVQGDSRSYSYVAALSCKTQPIPWLFFEKLAALIPKVLHNINRVVYVFGNPIRHDIEKITVTHLTRQNVLKLQMADKLANECLFGSSGNASLALSDVSRKIQQMPVVMLPIHFDRDPLVQPTSYQHSFCLRPFITADFMTGRAALPGRDIPEENVLMMEKRILSGVPSTSRSKQAMSSKCPLCRQSCSASGVRKVFLEVSSDDTQQFPDSPASSNARLTAKLEKVEEELAEQKRKDSEIRFEYDKLRKERTALNVQHRRDALQIDQLNSRVLRSKQETEELRSMIIDLKHDNKELAETRQLLQASEFYKKLASGRNPADVIKAQMPNDKNGVVMEMIINNYNAEKTERKRAVDALEATKRELTETVAKKRQLEELVRQLRAELKDAGVSSPANPQLRKVLERSPQRRDSLEFVAGPPTDAVINSIMRNRKPIGTFAPARKRLNIFDELSSTPSTSKKAKAGSSQDLFGNDDENVYVPLQVRQRVQEQNKTTKEAVKVPSNGLGGIFRPAERVLNRLAQRDDSDSPVIRRAPTLLHKNTRNVVAASSAQSIMKPRPMKELSRLGNDTIVLEDD</sequence>
<keyword evidence="16" id="KW-1185">Reference proteome</keyword>
<keyword evidence="5 11" id="KW-0547">Nucleotide-binding</keyword>
<dbReference type="SUPFAM" id="SSF52317">
    <property type="entry name" value="Class I glutamine amidotransferase-like"/>
    <property type="match status" value="1"/>
</dbReference>
<dbReference type="EC" id="6.3.5.2" evidence="3"/>
<evidence type="ECO:0000256" key="7">
    <source>
        <dbReference type="ARBA" id="ARBA00022755"/>
    </source>
</evidence>
<dbReference type="NCBIfam" id="NF000848">
    <property type="entry name" value="PRK00074.1"/>
    <property type="match status" value="1"/>
</dbReference>
<organism evidence="15 16">
    <name type="scientific">Mesorhabditis spiculigera</name>
    <dbReference type="NCBI Taxonomy" id="96644"/>
    <lineage>
        <taxon>Eukaryota</taxon>
        <taxon>Metazoa</taxon>
        <taxon>Ecdysozoa</taxon>
        <taxon>Nematoda</taxon>
        <taxon>Chromadorea</taxon>
        <taxon>Rhabditida</taxon>
        <taxon>Rhabditina</taxon>
        <taxon>Rhabditomorpha</taxon>
        <taxon>Rhabditoidea</taxon>
        <taxon>Rhabditidae</taxon>
        <taxon>Mesorhabditinae</taxon>
        <taxon>Mesorhabditis</taxon>
    </lineage>
</organism>
<dbReference type="SUPFAM" id="SSF52402">
    <property type="entry name" value="Adenine nucleotide alpha hydrolases-like"/>
    <property type="match status" value="1"/>
</dbReference>
<dbReference type="Pfam" id="PF00117">
    <property type="entry name" value="GATase"/>
    <property type="match status" value="1"/>
</dbReference>
<dbReference type="AlphaFoldDB" id="A0AA36DG07"/>
<dbReference type="PRINTS" id="PR00097">
    <property type="entry name" value="ANTSNTHASEII"/>
</dbReference>
<dbReference type="PROSITE" id="PS51553">
    <property type="entry name" value="GMPS_ATP_PPASE"/>
    <property type="match status" value="1"/>
</dbReference>
<dbReference type="PROSITE" id="PS51273">
    <property type="entry name" value="GATASE_TYPE_1"/>
    <property type="match status" value="1"/>
</dbReference>
<keyword evidence="12" id="KW-0175">Coiled coil</keyword>
<comment type="pathway">
    <text evidence="1">Purine metabolism; GMP biosynthesis; GMP from XMP (L-Gln route): step 1/1.</text>
</comment>
<comment type="subunit">
    <text evidence="2">Homodimer.</text>
</comment>
<dbReference type="InterPro" id="IPR022310">
    <property type="entry name" value="NAD/GMP_synthase"/>
</dbReference>
<dbReference type="PANTHER" id="PTHR11922">
    <property type="entry name" value="GMP SYNTHASE-RELATED"/>
    <property type="match status" value="1"/>
</dbReference>
<evidence type="ECO:0000256" key="5">
    <source>
        <dbReference type="ARBA" id="ARBA00022741"/>
    </source>
</evidence>